<dbReference type="SUPFAM" id="SSF53383">
    <property type="entry name" value="PLP-dependent transferases"/>
    <property type="match status" value="1"/>
</dbReference>
<dbReference type="Gene3D" id="3.90.1150.10">
    <property type="entry name" value="Aspartate Aminotransferase, domain 1"/>
    <property type="match status" value="1"/>
</dbReference>
<proteinExistence type="inferred from homology"/>
<evidence type="ECO:0000256" key="2">
    <source>
        <dbReference type="ARBA" id="ARBA00009077"/>
    </source>
</evidence>
<comment type="cofactor">
    <cofactor evidence="1 4">
        <name>pyridoxal 5'-phosphate</name>
        <dbReference type="ChEBI" id="CHEBI:597326"/>
    </cofactor>
</comment>
<dbReference type="Pfam" id="PF01053">
    <property type="entry name" value="Cys_Met_Meta_PP"/>
    <property type="match status" value="1"/>
</dbReference>
<dbReference type="AlphaFoldDB" id="A0A1Y1HT66"/>
<reference evidence="6 7" key="1">
    <citation type="journal article" date="2014" name="Nat. Commun.">
        <title>Klebsormidium flaccidum genome reveals primary factors for plant terrestrial adaptation.</title>
        <authorList>
            <person name="Hori K."/>
            <person name="Maruyama F."/>
            <person name="Fujisawa T."/>
            <person name="Togashi T."/>
            <person name="Yamamoto N."/>
            <person name="Seo M."/>
            <person name="Sato S."/>
            <person name="Yamada T."/>
            <person name="Mori H."/>
            <person name="Tajima N."/>
            <person name="Moriyama T."/>
            <person name="Ikeuchi M."/>
            <person name="Watanabe M."/>
            <person name="Wada H."/>
            <person name="Kobayashi K."/>
            <person name="Saito M."/>
            <person name="Masuda T."/>
            <person name="Sasaki-Sekimoto Y."/>
            <person name="Mashiguchi K."/>
            <person name="Awai K."/>
            <person name="Shimojima M."/>
            <person name="Masuda S."/>
            <person name="Iwai M."/>
            <person name="Nobusawa T."/>
            <person name="Narise T."/>
            <person name="Kondo S."/>
            <person name="Saito H."/>
            <person name="Sato R."/>
            <person name="Murakawa M."/>
            <person name="Ihara Y."/>
            <person name="Oshima-Yamada Y."/>
            <person name="Ohtaka K."/>
            <person name="Satoh M."/>
            <person name="Sonobe K."/>
            <person name="Ishii M."/>
            <person name="Ohtani R."/>
            <person name="Kanamori-Sato M."/>
            <person name="Honoki R."/>
            <person name="Miyazaki D."/>
            <person name="Mochizuki H."/>
            <person name="Umetsu J."/>
            <person name="Higashi K."/>
            <person name="Shibata D."/>
            <person name="Kamiya Y."/>
            <person name="Sato N."/>
            <person name="Nakamura Y."/>
            <person name="Tabata S."/>
            <person name="Ida S."/>
            <person name="Kurokawa K."/>
            <person name="Ohta H."/>
        </authorList>
    </citation>
    <scope>NUCLEOTIDE SEQUENCE [LARGE SCALE GENOMIC DNA]</scope>
    <source>
        <strain evidence="6 7">NIES-2285</strain>
    </source>
</reference>
<keyword evidence="7" id="KW-1185">Reference proteome</keyword>
<evidence type="ECO:0000256" key="3">
    <source>
        <dbReference type="ARBA" id="ARBA00022898"/>
    </source>
</evidence>
<keyword evidence="6" id="KW-0456">Lyase</keyword>
<dbReference type="FunFam" id="3.40.640.10:FF:000046">
    <property type="entry name" value="Cystathionine gamma-lyase"/>
    <property type="match status" value="1"/>
</dbReference>
<dbReference type="InterPro" id="IPR015424">
    <property type="entry name" value="PyrdxlP-dep_Trfase"/>
</dbReference>
<dbReference type="PANTHER" id="PTHR11808:SF80">
    <property type="entry name" value="CYSTATHIONINE GAMMA-LYASE"/>
    <property type="match status" value="1"/>
</dbReference>
<dbReference type="Gene3D" id="3.40.640.10">
    <property type="entry name" value="Type I PLP-dependent aspartate aminotransferase-like (Major domain)"/>
    <property type="match status" value="1"/>
</dbReference>
<accession>A0A1Y1HT66</accession>
<feature type="region of interest" description="Disordered" evidence="5">
    <location>
        <begin position="15"/>
        <end position="63"/>
    </location>
</feature>
<dbReference type="OMA" id="YGGMITF"/>
<gene>
    <name evidence="6" type="ORF">KFL_000370110</name>
</gene>
<dbReference type="InterPro" id="IPR000277">
    <property type="entry name" value="Cys/Met-Metab_PyrdxlP-dep_enz"/>
</dbReference>
<name>A0A1Y1HT66_KLENI</name>
<evidence type="ECO:0000313" key="6">
    <source>
        <dbReference type="EMBL" id="GAQ79737.1"/>
    </source>
</evidence>
<comment type="similarity">
    <text evidence="2 4">Belongs to the trans-sulfuration enzymes family.</text>
</comment>
<dbReference type="GO" id="GO:0005737">
    <property type="term" value="C:cytoplasm"/>
    <property type="evidence" value="ECO:0000318"/>
    <property type="project" value="GO_Central"/>
</dbReference>
<protein>
    <submittedName>
        <fullName evidence="6">Methionine gamma-lyase</fullName>
    </submittedName>
</protein>
<dbReference type="FunFam" id="3.90.1150.10:FF:000087">
    <property type="entry name" value="Putative methionine gamma-lyase"/>
    <property type="match status" value="1"/>
</dbReference>
<dbReference type="GO" id="GO:0030170">
    <property type="term" value="F:pyridoxal phosphate binding"/>
    <property type="evidence" value="ECO:0000318"/>
    <property type="project" value="GO_Central"/>
</dbReference>
<dbReference type="Proteomes" id="UP000054558">
    <property type="component" value="Unassembled WGS sequence"/>
</dbReference>
<dbReference type="EMBL" id="DF236986">
    <property type="protein sequence ID" value="GAQ79737.1"/>
    <property type="molecule type" value="Genomic_DNA"/>
</dbReference>
<organism evidence="6 7">
    <name type="scientific">Klebsormidium nitens</name>
    <name type="common">Green alga</name>
    <name type="synonym">Ulothrix nitens</name>
    <dbReference type="NCBI Taxonomy" id="105231"/>
    <lineage>
        <taxon>Eukaryota</taxon>
        <taxon>Viridiplantae</taxon>
        <taxon>Streptophyta</taxon>
        <taxon>Klebsormidiophyceae</taxon>
        <taxon>Klebsormidiales</taxon>
        <taxon>Klebsormidiaceae</taxon>
        <taxon>Klebsormidium</taxon>
    </lineage>
</organism>
<dbReference type="GO" id="GO:0016846">
    <property type="term" value="F:carbon-sulfur lyase activity"/>
    <property type="evidence" value="ECO:0000318"/>
    <property type="project" value="GO_Central"/>
</dbReference>
<sequence>MDLFTPLSGLAGELCRPRTVGGAAGPADGGSDAEGEREVGIKRKGSYNPVKSKRAKEVSEGNESQPIYLPEGLEAVLDGVHQNGESDFDPVQALASTRHEFGEHGGVNMSVENSTTFTVMKPETMEKIFKGQLGPENGGTDGFYLYSRHFNPTVMVFSRQMAAMEGTESAYCTASGMAAIACSVLQAVKTGEHVVASNRLYGGTFALFHDLLPRMAGIHTTFVDIVDTGKVREALHSTGAKVLFLETMSNPTLVVPDLPVLAAMAHERGAKVIVDNTFAPLVVSPARFGADVVIHSLTKFISGGSDVIAGVVCSSAAFIQELMDLHMGTLMLLGATMNPAVASQLSGRLPHLALRMREHCHRAQVFAERLADLGMRVVYPGLKSHSQHEILARLRNRGYGWGGLLGLDLGSLDAANKLLDYLQNNSQFGLMAVSLGYHDTLMSCSGGSTSSEIPPDAQEEAGLSPGYVRVSVGFTGALEQRWEQLHKALLDLKLIPGQ</sequence>
<keyword evidence="3 4" id="KW-0663">Pyridoxal phosphate</keyword>
<evidence type="ECO:0000256" key="4">
    <source>
        <dbReference type="RuleBase" id="RU362118"/>
    </source>
</evidence>
<dbReference type="InterPro" id="IPR015421">
    <property type="entry name" value="PyrdxlP-dep_Trfase_major"/>
</dbReference>
<dbReference type="STRING" id="105231.A0A1Y1HT66"/>
<dbReference type="InterPro" id="IPR015422">
    <property type="entry name" value="PyrdxlP-dep_Trfase_small"/>
</dbReference>
<evidence type="ECO:0000256" key="1">
    <source>
        <dbReference type="ARBA" id="ARBA00001933"/>
    </source>
</evidence>
<evidence type="ECO:0000256" key="5">
    <source>
        <dbReference type="SAM" id="MobiDB-lite"/>
    </source>
</evidence>
<dbReference type="PANTHER" id="PTHR11808">
    <property type="entry name" value="TRANS-SULFURATION ENZYME FAMILY MEMBER"/>
    <property type="match status" value="1"/>
</dbReference>
<dbReference type="OrthoDB" id="3512640at2759"/>
<evidence type="ECO:0000313" key="7">
    <source>
        <dbReference type="Proteomes" id="UP000054558"/>
    </source>
</evidence>
<dbReference type="GO" id="GO:0019346">
    <property type="term" value="P:transsulfuration"/>
    <property type="evidence" value="ECO:0000318"/>
    <property type="project" value="GO_Central"/>
</dbReference>